<protein>
    <recommendedName>
        <fullName evidence="4">Phosphate-binding protein</fullName>
    </recommendedName>
</protein>
<accession>Q6LIX5</accession>
<dbReference type="GO" id="GO:0006817">
    <property type="term" value="P:phosphate ion transport"/>
    <property type="evidence" value="ECO:0007669"/>
    <property type="project" value="UniProtKB-UniRule"/>
</dbReference>
<comment type="function">
    <text evidence="4">Involved in the system for phosphate transport across the cytoplasmic membrane.</text>
</comment>
<dbReference type="PANTHER" id="PTHR30570">
    <property type="entry name" value="PERIPLASMIC PHOSPHATE BINDING COMPONENT OF PHOSPHATE ABC TRANSPORTER"/>
    <property type="match status" value="1"/>
</dbReference>
<dbReference type="STRING" id="298386.PBPRB0883"/>
<dbReference type="Pfam" id="PF12849">
    <property type="entry name" value="PBP_like_2"/>
    <property type="match status" value="1"/>
</dbReference>
<dbReference type="GO" id="GO:0007155">
    <property type="term" value="P:cell adhesion"/>
    <property type="evidence" value="ECO:0007669"/>
    <property type="project" value="UniProtKB-UniRule"/>
</dbReference>
<dbReference type="InterPro" id="IPR011862">
    <property type="entry name" value="Phos-bd"/>
</dbReference>
<evidence type="ECO:0000259" key="5">
    <source>
        <dbReference type="Pfam" id="PF12849"/>
    </source>
</evidence>
<evidence type="ECO:0000256" key="2">
    <source>
        <dbReference type="ARBA" id="ARBA00022448"/>
    </source>
</evidence>
<keyword evidence="3 4" id="KW-0732">Signal</keyword>
<dbReference type="PANTHER" id="PTHR30570:SF1">
    <property type="entry name" value="PHOSPHATE-BINDING PROTEIN PSTS"/>
    <property type="match status" value="1"/>
</dbReference>
<dbReference type="Gene3D" id="3.40.190.10">
    <property type="entry name" value="Periplasmic binding protein-like II"/>
    <property type="match status" value="2"/>
</dbReference>
<dbReference type="CDD" id="cd13653">
    <property type="entry name" value="PBP2_phosphate_like_1"/>
    <property type="match status" value="1"/>
</dbReference>
<dbReference type="HOGENOM" id="CLU_026228_5_1_6"/>
<feature type="signal peptide" evidence="4">
    <location>
        <begin position="1"/>
        <end position="31"/>
    </location>
</feature>
<comment type="similarity">
    <text evidence="1 4">Belongs to the PstS family.</text>
</comment>
<keyword evidence="4" id="KW-0574">Periplasm</keyword>
<evidence type="ECO:0000256" key="1">
    <source>
        <dbReference type="ARBA" id="ARBA00008725"/>
    </source>
</evidence>
<feature type="chain" id="PRO_5027150277" description="Phosphate-binding protein" evidence="4">
    <location>
        <begin position="32"/>
        <end position="285"/>
    </location>
</feature>
<keyword evidence="2 4" id="KW-0813">Transport</keyword>
<proteinExistence type="inferred from homology"/>
<dbReference type="Proteomes" id="UP000000593">
    <property type="component" value="Chromosome 2"/>
</dbReference>
<keyword evidence="4" id="KW-0592">Phosphate transport</keyword>
<dbReference type="GO" id="GO:0005576">
    <property type="term" value="C:extracellular region"/>
    <property type="evidence" value="ECO:0007669"/>
    <property type="project" value="UniProtKB-SubCell"/>
</dbReference>
<gene>
    <name evidence="6" type="primary">PSTS</name>
    <name evidence="6" type="ordered locus">PBPRB0883</name>
</gene>
<dbReference type="GO" id="GO:0042597">
    <property type="term" value="C:periplasmic space"/>
    <property type="evidence" value="ECO:0007669"/>
    <property type="project" value="UniProtKB-SubCell"/>
</dbReference>
<dbReference type="KEGG" id="ppr:PBPRB0883"/>
<feature type="domain" description="PBP" evidence="5">
    <location>
        <begin position="31"/>
        <end position="269"/>
    </location>
</feature>
<evidence type="ECO:0000256" key="4">
    <source>
        <dbReference type="RuleBase" id="RU367119"/>
    </source>
</evidence>
<keyword evidence="7" id="KW-1185">Reference proteome</keyword>
<reference evidence="7" key="1">
    <citation type="journal article" date="2005" name="Science">
        <title>Life at depth: Photobacterium profundum genome sequence and expression analysis.</title>
        <authorList>
            <person name="Vezzi A."/>
            <person name="Campanaro S."/>
            <person name="D'Angelo M."/>
            <person name="Simonato F."/>
            <person name="Vitulo N."/>
            <person name="Lauro F.M."/>
            <person name="Cestaro A."/>
            <person name="Malacrida G."/>
            <person name="Simionati B."/>
            <person name="Cannata N."/>
            <person name="Romualdi C."/>
            <person name="Bartlett D.H."/>
            <person name="Valle G."/>
        </authorList>
    </citation>
    <scope>NUCLEOTIDE SEQUENCE [LARGE SCALE GENOMIC DNA]</scope>
    <source>
        <strain evidence="7">ATCC BAA-1253 / SS9</strain>
    </source>
</reference>
<dbReference type="EMBL" id="CR378677">
    <property type="protein sequence ID" value="CAG22755.1"/>
    <property type="molecule type" value="Genomic_DNA"/>
</dbReference>
<evidence type="ECO:0000313" key="6">
    <source>
        <dbReference type="EMBL" id="CAG22755.1"/>
    </source>
</evidence>
<sequence length="285" mass="31111">MKSNLLRRKSMFFRATTLVALCASVAFSAQAKTDTVTITGSTSVSHVMEILAEAYSTSHIDTFIAVQGIGSSAGISAVKQDATEIGMSSRRLSEDEINPDVKMVTIAHDGIALVVNQNNPVNNLTKEQVSKIYHGEIKNWQEVGGPNLKMAVVSRENASGSRFSFEDFMGLTQNIEGQRVSDINPQLLVVNTNGMVKSLVSRNVHALGYMSLGSVDDSIKPLSFEGVKPTIDNLESGEYLISRPFLMLYKEKNVSKNAQAFLNYVISNEGQNIIGERGYITNHKS</sequence>
<comment type="subcellular location">
    <subcellularLocation>
        <location evidence="4">Periplasm</location>
    </subcellularLocation>
    <subcellularLocation>
        <location evidence="4">Secreted</location>
    </subcellularLocation>
</comment>
<name>Q6LIX5_PHOPR</name>
<evidence type="ECO:0000256" key="3">
    <source>
        <dbReference type="ARBA" id="ARBA00022729"/>
    </source>
</evidence>
<dbReference type="SUPFAM" id="SSF53850">
    <property type="entry name" value="Periplasmic binding protein-like II"/>
    <property type="match status" value="1"/>
</dbReference>
<dbReference type="NCBIfam" id="TIGR02136">
    <property type="entry name" value="ptsS_2"/>
    <property type="match status" value="1"/>
</dbReference>
<dbReference type="InterPro" id="IPR024370">
    <property type="entry name" value="PBP_domain"/>
</dbReference>
<evidence type="ECO:0000313" key="7">
    <source>
        <dbReference type="Proteomes" id="UP000000593"/>
    </source>
</evidence>
<dbReference type="AlphaFoldDB" id="Q6LIX5"/>
<dbReference type="InterPro" id="IPR050811">
    <property type="entry name" value="Phosphate_ABC_transporter"/>
</dbReference>
<dbReference type="eggNOG" id="COG0226">
    <property type="taxonomic scope" value="Bacteria"/>
</dbReference>
<dbReference type="GO" id="GO:0042301">
    <property type="term" value="F:phosphate ion binding"/>
    <property type="evidence" value="ECO:0007669"/>
    <property type="project" value="UniProtKB-UniRule"/>
</dbReference>
<keyword evidence="4" id="KW-0964">Secreted</keyword>
<organism evidence="6 7">
    <name type="scientific">Photobacterium profundum (strain SS9)</name>
    <dbReference type="NCBI Taxonomy" id="298386"/>
    <lineage>
        <taxon>Bacteria</taxon>
        <taxon>Pseudomonadati</taxon>
        <taxon>Pseudomonadota</taxon>
        <taxon>Gammaproteobacteria</taxon>
        <taxon>Vibrionales</taxon>
        <taxon>Vibrionaceae</taxon>
        <taxon>Photobacterium</taxon>
    </lineage>
</organism>